<evidence type="ECO:0000313" key="7">
    <source>
        <dbReference type="EMBL" id="CEG43834.1"/>
    </source>
</evidence>
<evidence type="ECO:0000256" key="4">
    <source>
        <dbReference type="ARBA" id="ARBA00022989"/>
    </source>
</evidence>
<keyword evidence="4 6" id="KW-1133">Transmembrane helix</keyword>
<organism evidence="7 8">
    <name type="scientific">Plasmopara halstedii</name>
    <name type="common">Downy mildew of sunflower</name>
    <dbReference type="NCBI Taxonomy" id="4781"/>
    <lineage>
        <taxon>Eukaryota</taxon>
        <taxon>Sar</taxon>
        <taxon>Stramenopiles</taxon>
        <taxon>Oomycota</taxon>
        <taxon>Peronosporomycetes</taxon>
        <taxon>Peronosporales</taxon>
        <taxon>Peronosporaceae</taxon>
        <taxon>Plasmopara</taxon>
    </lineage>
</organism>
<dbReference type="GO" id="GO:0005737">
    <property type="term" value="C:cytoplasm"/>
    <property type="evidence" value="ECO:0007669"/>
    <property type="project" value="TreeGrafter"/>
</dbReference>
<accession>A0A0P1ASJ6</accession>
<dbReference type="Proteomes" id="UP000054928">
    <property type="component" value="Unassembled WGS sequence"/>
</dbReference>
<dbReference type="AlphaFoldDB" id="A0A0P1ASJ6"/>
<dbReference type="GeneID" id="36409178"/>
<dbReference type="OMA" id="WYQSKLA"/>
<dbReference type="InterPro" id="IPR007248">
    <property type="entry name" value="Mpv17_PMP22"/>
</dbReference>
<evidence type="ECO:0000256" key="5">
    <source>
        <dbReference type="ARBA" id="ARBA00023136"/>
    </source>
</evidence>
<evidence type="ECO:0000256" key="1">
    <source>
        <dbReference type="ARBA" id="ARBA00004141"/>
    </source>
</evidence>
<evidence type="ECO:0000256" key="2">
    <source>
        <dbReference type="ARBA" id="ARBA00006824"/>
    </source>
</evidence>
<evidence type="ECO:0000256" key="6">
    <source>
        <dbReference type="RuleBase" id="RU363053"/>
    </source>
</evidence>
<feature type="transmembrane region" description="Helical" evidence="6">
    <location>
        <begin position="91"/>
        <end position="109"/>
    </location>
</feature>
<dbReference type="GO" id="GO:0016020">
    <property type="term" value="C:membrane"/>
    <property type="evidence" value="ECO:0007669"/>
    <property type="project" value="UniProtKB-SubCell"/>
</dbReference>
<dbReference type="Pfam" id="PF04117">
    <property type="entry name" value="Mpv17_PMP22"/>
    <property type="match status" value="1"/>
</dbReference>
<dbReference type="OrthoDB" id="430207at2759"/>
<dbReference type="STRING" id="4781.A0A0P1ASJ6"/>
<dbReference type="PANTHER" id="PTHR11266:SF80">
    <property type="entry name" value="PEROXISOMAL MEMBRANE PROTEIN 2"/>
    <property type="match status" value="1"/>
</dbReference>
<feature type="transmembrane region" description="Helical" evidence="6">
    <location>
        <begin position="191"/>
        <end position="209"/>
    </location>
</feature>
<name>A0A0P1ASJ6_PLAHL</name>
<comment type="similarity">
    <text evidence="2 6">Belongs to the peroxisomal membrane protein PXMP2/4 family.</text>
</comment>
<evidence type="ECO:0000313" key="8">
    <source>
        <dbReference type="Proteomes" id="UP000054928"/>
    </source>
</evidence>
<evidence type="ECO:0000256" key="3">
    <source>
        <dbReference type="ARBA" id="ARBA00022692"/>
    </source>
</evidence>
<proteinExistence type="inferred from homology"/>
<sequence length="237" mass="26314">MLSALRTLSRSSLTRSAVKSPHLTVFLSSSTSTQSRGIRHLWNTYASLLETHPISTKIVTGGTIAGLGDVGCQLFLESDDGHAKLDIKRTAIFTFLGGVVISPILHVWYRFLGSRLPGVSTAAITKRLALDQLGFAPTFLPIFLSSVLTLEGHAEDIPDKLRSDWWPITKTNWVVWVPAQLFNFRFVPGSLQVLFSNVMGLFWNAYLSYMSHSKVVKKLVEEKDMNEGENKSHLLPA</sequence>
<reference evidence="8" key="1">
    <citation type="submission" date="2014-09" db="EMBL/GenBank/DDBJ databases">
        <authorList>
            <person name="Sharma Rahul"/>
            <person name="Thines Marco"/>
        </authorList>
    </citation>
    <scope>NUCLEOTIDE SEQUENCE [LARGE SCALE GENOMIC DNA]</scope>
</reference>
<dbReference type="PANTHER" id="PTHR11266">
    <property type="entry name" value="PEROXISOMAL MEMBRANE PROTEIN 2, PXMP2 MPV17"/>
    <property type="match status" value="1"/>
</dbReference>
<comment type="subcellular location">
    <subcellularLocation>
        <location evidence="1">Membrane</location>
        <topology evidence="1">Multi-pass membrane protein</topology>
    </subcellularLocation>
</comment>
<protein>
    <submittedName>
        <fullName evidence="7">Peroxisomal membrane mpv17 pmp22-like protein</fullName>
    </submittedName>
</protein>
<dbReference type="RefSeq" id="XP_024580203.1">
    <property type="nucleotide sequence ID" value="XM_024729868.1"/>
</dbReference>
<keyword evidence="5 6" id="KW-0472">Membrane</keyword>
<dbReference type="EMBL" id="CCYD01000810">
    <property type="protein sequence ID" value="CEG43834.1"/>
    <property type="molecule type" value="Genomic_DNA"/>
</dbReference>
<keyword evidence="3 6" id="KW-0812">Transmembrane</keyword>
<keyword evidence="8" id="KW-1185">Reference proteome</keyword>